<comment type="caution">
    <text evidence="1">The sequence shown here is derived from an EMBL/GenBank/DDBJ whole genome shotgun (WGS) entry which is preliminary data.</text>
</comment>
<gene>
    <name evidence="1" type="ORF">DSO57_1029874</name>
</gene>
<sequence length="217" mass="24700">MHGKFNDQVIPLLFFLLPGAKTEVYTRAFKTIWDALNSLPTNQLLPPTHATRANPSSVNKNEATIATEQLAHVRLLGPKVIIVDFMLAQSRAFEATFNGEVQGFSSILGRPSSKISRDRRSFLTRKCQFAITQFAALAFVRLENIGIGFEALLEDACIKKHSTIFKGYLNYFKKQWVAKKVTARRGKSHYDTFRISLHSQKQKRNISHMSERHSIDF</sequence>
<dbReference type="EMBL" id="QTSX02001621">
    <property type="protein sequence ID" value="KAJ9079978.1"/>
    <property type="molecule type" value="Genomic_DNA"/>
</dbReference>
<proteinExistence type="predicted"/>
<protein>
    <submittedName>
        <fullName evidence="1">Uncharacterized protein</fullName>
    </submittedName>
</protein>
<organism evidence="1 2">
    <name type="scientific">Entomophthora muscae</name>
    <dbReference type="NCBI Taxonomy" id="34485"/>
    <lineage>
        <taxon>Eukaryota</taxon>
        <taxon>Fungi</taxon>
        <taxon>Fungi incertae sedis</taxon>
        <taxon>Zoopagomycota</taxon>
        <taxon>Entomophthoromycotina</taxon>
        <taxon>Entomophthoromycetes</taxon>
        <taxon>Entomophthorales</taxon>
        <taxon>Entomophthoraceae</taxon>
        <taxon>Entomophthora</taxon>
    </lineage>
</organism>
<evidence type="ECO:0000313" key="1">
    <source>
        <dbReference type="EMBL" id="KAJ9079978.1"/>
    </source>
</evidence>
<reference evidence="1" key="1">
    <citation type="submission" date="2022-04" db="EMBL/GenBank/DDBJ databases">
        <title>Genome of the entomopathogenic fungus Entomophthora muscae.</title>
        <authorList>
            <person name="Elya C."/>
            <person name="Lovett B.R."/>
            <person name="Lee E."/>
            <person name="Macias A.M."/>
            <person name="Hajek A.E."/>
            <person name="De Bivort B.L."/>
            <person name="Kasson M.T."/>
            <person name="De Fine Licht H.H."/>
            <person name="Stajich J.E."/>
        </authorList>
    </citation>
    <scope>NUCLEOTIDE SEQUENCE</scope>
    <source>
        <strain evidence="1">Berkeley</strain>
    </source>
</reference>
<name>A0ACC2TZA6_9FUNG</name>
<accession>A0ACC2TZA6</accession>
<evidence type="ECO:0000313" key="2">
    <source>
        <dbReference type="Proteomes" id="UP001165960"/>
    </source>
</evidence>
<keyword evidence="2" id="KW-1185">Reference proteome</keyword>
<dbReference type="Proteomes" id="UP001165960">
    <property type="component" value="Unassembled WGS sequence"/>
</dbReference>